<proteinExistence type="predicted"/>
<dbReference type="Proteomes" id="UP000198688">
    <property type="component" value="Chromosome I"/>
</dbReference>
<dbReference type="RefSeq" id="WP_092551029.1">
    <property type="nucleotide sequence ID" value="NZ_BOMJ01000057.1"/>
</dbReference>
<dbReference type="EMBL" id="LT629758">
    <property type="protein sequence ID" value="SDT74610.1"/>
    <property type="molecule type" value="Genomic_DNA"/>
</dbReference>
<accession>A0A1H2CVN2</accession>
<protein>
    <recommendedName>
        <fullName evidence="3">Immunity protein 35</fullName>
    </recommendedName>
</protein>
<organism evidence="1 2">
    <name type="scientific">Actinoplanes derwentensis</name>
    <dbReference type="NCBI Taxonomy" id="113562"/>
    <lineage>
        <taxon>Bacteria</taxon>
        <taxon>Bacillati</taxon>
        <taxon>Actinomycetota</taxon>
        <taxon>Actinomycetes</taxon>
        <taxon>Micromonosporales</taxon>
        <taxon>Micromonosporaceae</taxon>
        <taxon>Actinoplanes</taxon>
    </lineage>
</organism>
<evidence type="ECO:0000313" key="1">
    <source>
        <dbReference type="EMBL" id="SDT74610.1"/>
    </source>
</evidence>
<evidence type="ECO:0000313" key="2">
    <source>
        <dbReference type="Proteomes" id="UP000198688"/>
    </source>
</evidence>
<keyword evidence="2" id="KW-1185">Reference proteome</keyword>
<dbReference type="OrthoDB" id="3351204at2"/>
<evidence type="ECO:0008006" key="3">
    <source>
        <dbReference type="Google" id="ProtNLM"/>
    </source>
</evidence>
<gene>
    <name evidence="1" type="ORF">SAMN04489716_7035</name>
</gene>
<name>A0A1H2CVN2_9ACTN</name>
<reference evidence="1 2" key="1">
    <citation type="submission" date="2016-10" db="EMBL/GenBank/DDBJ databases">
        <authorList>
            <person name="de Groot N.N."/>
        </authorList>
    </citation>
    <scope>NUCLEOTIDE SEQUENCE [LARGE SCALE GENOMIC DNA]</scope>
    <source>
        <strain evidence="1 2">DSM 43941</strain>
    </source>
</reference>
<dbReference type="AlphaFoldDB" id="A0A1H2CVN2"/>
<sequence>MVDRGEALEIAAWWIEESEPELGPVELGCHEFDQGFVIWIEEPPRPDPNRPPESVGTACLVVDRASGELSVWPPMAALEIAEQYAGGTTWA</sequence>
<dbReference type="STRING" id="113562.SAMN04489716_7035"/>